<name>A0A4Q7MHJ8_9MICO</name>
<evidence type="ECO:0000313" key="2">
    <source>
        <dbReference type="EMBL" id="RZS67636.1"/>
    </source>
</evidence>
<dbReference type="Proteomes" id="UP000293289">
    <property type="component" value="Unassembled WGS sequence"/>
</dbReference>
<dbReference type="NCBIfam" id="TIGR00199">
    <property type="entry name" value="PncC_domain"/>
    <property type="match status" value="1"/>
</dbReference>
<reference evidence="2 3" key="1">
    <citation type="submission" date="2019-02" db="EMBL/GenBank/DDBJ databases">
        <title>Genomic Encyclopedia of Type Strains, Phase IV (KMG-IV): sequencing the most valuable type-strain genomes for metagenomic binning, comparative biology and taxonomic classification.</title>
        <authorList>
            <person name="Goeker M."/>
        </authorList>
    </citation>
    <scope>NUCLEOTIDE SEQUENCE [LARGE SCALE GENOMIC DNA]</scope>
    <source>
        <strain evidence="2 3">DSM 43045</strain>
    </source>
</reference>
<dbReference type="AlphaFoldDB" id="A0A4Q7MHJ8"/>
<evidence type="ECO:0000259" key="1">
    <source>
        <dbReference type="Pfam" id="PF02464"/>
    </source>
</evidence>
<comment type="caution">
    <text evidence="2">The sequence shown here is derived from an EMBL/GenBank/DDBJ whole genome shotgun (WGS) entry which is preliminary data.</text>
</comment>
<dbReference type="Gene3D" id="3.90.950.20">
    <property type="entry name" value="CinA-like"/>
    <property type="match status" value="1"/>
</dbReference>
<dbReference type="Pfam" id="PF02464">
    <property type="entry name" value="CinA"/>
    <property type="match status" value="1"/>
</dbReference>
<feature type="domain" description="CinA C-terminal" evidence="1">
    <location>
        <begin position="16"/>
        <end position="165"/>
    </location>
</feature>
<dbReference type="EMBL" id="SGWY01000001">
    <property type="protein sequence ID" value="RZS67636.1"/>
    <property type="molecule type" value="Genomic_DNA"/>
</dbReference>
<dbReference type="InterPro" id="IPR036653">
    <property type="entry name" value="CinA-like_C"/>
</dbReference>
<evidence type="ECO:0000313" key="3">
    <source>
        <dbReference type="Proteomes" id="UP000293289"/>
    </source>
</evidence>
<dbReference type="InterPro" id="IPR008136">
    <property type="entry name" value="CinA_C"/>
</dbReference>
<keyword evidence="3" id="KW-1185">Reference proteome</keyword>
<proteinExistence type="predicted"/>
<accession>A0A4Q7MHJ8</accession>
<gene>
    <name evidence="2" type="ORF">EV187_0057</name>
</gene>
<sequence length="170" mass="17238">MPPPHGGAVPERAGLLIRALTERRLTIATAESLTGGLLVAELIRIPGASLVVSGGVVAYATEVKHSLLGVSAELLAREGAVHPEVARQMAQGVRRTLEVGGRPADIGVATTGVAGPDPQDGASPGTVFLGVAMGDDVDTIALELHGDRAEIRAATVHAAIEAVLARLGRG</sequence>
<dbReference type="RefSeq" id="WP_130351057.1">
    <property type="nucleotide sequence ID" value="NZ_SGWY01000001.1"/>
</dbReference>
<dbReference type="OrthoDB" id="1253990at2"/>
<protein>
    <submittedName>
        <fullName evidence="2">Nicotinamide-nucleotide amidase</fullName>
    </submittedName>
</protein>
<organism evidence="2 3">
    <name type="scientific">Agromyces ramosus</name>
    <dbReference type="NCBI Taxonomy" id="33879"/>
    <lineage>
        <taxon>Bacteria</taxon>
        <taxon>Bacillati</taxon>
        <taxon>Actinomycetota</taxon>
        <taxon>Actinomycetes</taxon>
        <taxon>Micrococcales</taxon>
        <taxon>Microbacteriaceae</taxon>
        <taxon>Agromyces</taxon>
    </lineage>
</organism>
<dbReference type="SUPFAM" id="SSF142433">
    <property type="entry name" value="CinA-like"/>
    <property type="match status" value="1"/>
</dbReference>